<gene>
    <name evidence="1" type="primary">Nfu_g_1_014957</name>
</gene>
<protein>
    <submittedName>
        <fullName evidence="1">Uncharacterized protein</fullName>
    </submittedName>
</protein>
<feature type="non-terminal residue" evidence="1">
    <location>
        <position position="1"/>
    </location>
</feature>
<accession>A0A1A8A1Q6</accession>
<reference evidence="1" key="2">
    <citation type="submission" date="2016-06" db="EMBL/GenBank/DDBJ databases">
        <title>The genome of a short-lived fish provides insights into sex chromosome evolution and the genetic control of aging.</title>
        <authorList>
            <person name="Reichwald K."/>
            <person name="Felder M."/>
            <person name="Petzold A."/>
            <person name="Koch P."/>
            <person name="Groth M."/>
            <person name="Platzer M."/>
        </authorList>
    </citation>
    <scope>NUCLEOTIDE SEQUENCE</scope>
    <source>
        <tissue evidence="1">Brain</tissue>
    </source>
</reference>
<dbReference type="AlphaFoldDB" id="A0A1A8A1Q6"/>
<name>A0A1A8A1Q6_NOTFU</name>
<feature type="non-terminal residue" evidence="1">
    <location>
        <position position="56"/>
    </location>
</feature>
<organism evidence="1">
    <name type="scientific">Nothobranchius furzeri</name>
    <name type="common">Turquoise killifish</name>
    <dbReference type="NCBI Taxonomy" id="105023"/>
    <lineage>
        <taxon>Eukaryota</taxon>
        <taxon>Metazoa</taxon>
        <taxon>Chordata</taxon>
        <taxon>Craniata</taxon>
        <taxon>Vertebrata</taxon>
        <taxon>Euteleostomi</taxon>
        <taxon>Actinopterygii</taxon>
        <taxon>Neopterygii</taxon>
        <taxon>Teleostei</taxon>
        <taxon>Neoteleostei</taxon>
        <taxon>Acanthomorphata</taxon>
        <taxon>Ovalentaria</taxon>
        <taxon>Atherinomorphae</taxon>
        <taxon>Cyprinodontiformes</taxon>
        <taxon>Nothobranchiidae</taxon>
        <taxon>Nothobranchius</taxon>
    </lineage>
</organism>
<reference evidence="1" key="1">
    <citation type="submission" date="2016-05" db="EMBL/GenBank/DDBJ databases">
        <authorList>
            <person name="Lavstsen T."/>
            <person name="Jespersen J.S."/>
        </authorList>
    </citation>
    <scope>NUCLEOTIDE SEQUENCE</scope>
    <source>
        <tissue evidence="1">Brain</tissue>
    </source>
</reference>
<sequence>RRKNRKNYPDACRRTDILFITHIADVAKSLKKRFPSEHLSCSAQLTVSAYIRCTAS</sequence>
<proteinExistence type="predicted"/>
<dbReference type="EMBL" id="HADY01010098">
    <property type="protein sequence ID" value="SBP48583.1"/>
    <property type="molecule type" value="Transcribed_RNA"/>
</dbReference>
<evidence type="ECO:0000313" key="1">
    <source>
        <dbReference type="EMBL" id="SBP48583.1"/>
    </source>
</evidence>